<protein>
    <submittedName>
        <fullName evidence="2">Uncharacterized protein</fullName>
    </submittedName>
</protein>
<dbReference type="AlphaFoldDB" id="A0AAD4C5D1"/>
<gene>
    <name evidence="2" type="ORF">L210DRAFT_3500836</name>
</gene>
<dbReference type="EMBL" id="WHUW01000003">
    <property type="protein sequence ID" value="KAF8449392.1"/>
    <property type="molecule type" value="Genomic_DNA"/>
</dbReference>
<evidence type="ECO:0000313" key="3">
    <source>
        <dbReference type="Proteomes" id="UP001194468"/>
    </source>
</evidence>
<sequence>MAPRMLEKRSMSWKKTQRPLTNWRPNLREGRAMDAGWICTLMREKGTEEGSRHLLLSAETSGLSLTMSMMPEPSMARRGMLQRRRKANWEKGVDKEGIQYLFLIAETKGLNRPIMPESSMARRGTFQRRKSEGQEESQLLPLIAATSGLG</sequence>
<proteinExistence type="predicted"/>
<keyword evidence="3" id="KW-1185">Reference proteome</keyword>
<reference evidence="2" key="2">
    <citation type="journal article" date="2020" name="Nat. Commun.">
        <title>Large-scale genome sequencing of mycorrhizal fungi provides insights into the early evolution of symbiotic traits.</title>
        <authorList>
            <person name="Miyauchi S."/>
            <person name="Kiss E."/>
            <person name="Kuo A."/>
            <person name="Drula E."/>
            <person name="Kohler A."/>
            <person name="Sanchez-Garcia M."/>
            <person name="Morin E."/>
            <person name="Andreopoulos B."/>
            <person name="Barry K.W."/>
            <person name="Bonito G."/>
            <person name="Buee M."/>
            <person name="Carver A."/>
            <person name="Chen C."/>
            <person name="Cichocki N."/>
            <person name="Clum A."/>
            <person name="Culley D."/>
            <person name="Crous P.W."/>
            <person name="Fauchery L."/>
            <person name="Girlanda M."/>
            <person name="Hayes R.D."/>
            <person name="Keri Z."/>
            <person name="LaButti K."/>
            <person name="Lipzen A."/>
            <person name="Lombard V."/>
            <person name="Magnuson J."/>
            <person name="Maillard F."/>
            <person name="Murat C."/>
            <person name="Nolan M."/>
            <person name="Ohm R.A."/>
            <person name="Pangilinan J."/>
            <person name="Pereira M.F."/>
            <person name="Perotto S."/>
            <person name="Peter M."/>
            <person name="Pfister S."/>
            <person name="Riley R."/>
            <person name="Sitrit Y."/>
            <person name="Stielow J.B."/>
            <person name="Szollosi G."/>
            <person name="Zifcakova L."/>
            <person name="Stursova M."/>
            <person name="Spatafora J.W."/>
            <person name="Tedersoo L."/>
            <person name="Vaario L.M."/>
            <person name="Yamada A."/>
            <person name="Yan M."/>
            <person name="Wang P."/>
            <person name="Xu J."/>
            <person name="Bruns T."/>
            <person name="Baldrian P."/>
            <person name="Vilgalys R."/>
            <person name="Dunand C."/>
            <person name="Henrissat B."/>
            <person name="Grigoriev I.V."/>
            <person name="Hibbett D."/>
            <person name="Nagy L.G."/>
            <person name="Martin F.M."/>
        </authorList>
    </citation>
    <scope>NUCLEOTIDE SEQUENCE</scope>
    <source>
        <strain evidence="2">BED1</strain>
    </source>
</reference>
<reference evidence="2" key="1">
    <citation type="submission" date="2019-10" db="EMBL/GenBank/DDBJ databases">
        <authorList>
            <consortium name="DOE Joint Genome Institute"/>
            <person name="Kuo A."/>
            <person name="Miyauchi S."/>
            <person name="Kiss E."/>
            <person name="Drula E."/>
            <person name="Kohler A."/>
            <person name="Sanchez-Garcia M."/>
            <person name="Andreopoulos B."/>
            <person name="Barry K.W."/>
            <person name="Bonito G."/>
            <person name="Buee M."/>
            <person name="Carver A."/>
            <person name="Chen C."/>
            <person name="Cichocki N."/>
            <person name="Clum A."/>
            <person name="Culley D."/>
            <person name="Crous P.W."/>
            <person name="Fauchery L."/>
            <person name="Girlanda M."/>
            <person name="Hayes R."/>
            <person name="Keri Z."/>
            <person name="LaButti K."/>
            <person name="Lipzen A."/>
            <person name="Lombard V."/>
            <person name="Magnuson J."/>
            <person name="Maillard F."/>
            <person name="Morin E."/>
            <person name="Murat C."/>
            <person name="Nolan M."/>
            <person name="Ohm R."/>
            <person name="Pangilinan J."/>
            <person name="Pereira M."/>
            <person name="Perotto S."/>
            <person name="Peter M."/>
            <person name="Riley R."/>
            <person name="Sitrit Y."/>
            <person name="Stielow B."/>
            <person name="Szollosi G."/>
            <person name="Zifcakova L."/>
            <person name="Stursova M."/>
            <person name="Spatafora J.W."/>
            <person name="Tedersoo L."/>
            <person name="Vaario L.-M."/>
            <person name="Yamada A."/>
            <person name="Yan M."/>
            <person name="Wang P."/>
            <person name="Xu J."/>
            <person name="Bruns T."/>
            <person name="Baldrian P."/>
            <person name="Vilgalys R."/>
            <person name="Henrissat B."/>
            <person name="Grigoriev I.V."/>
            <person name="Hibbett D."/>
            <person name="Nagy L.G."/>
            <person name="Martin F.M."/>
        </authorList>
    </citation>
    <scope>NUCLEOTIDE SEQUENCE</scope>
    <source>
        <strain evidence="2">BED1</strain>
    </source>
</reference>
<dbReference type="Proteomes" id="UP001194468">
    <property type="component" value="Unassembled WGS sequence"/>
</dbReference>
<evidence type="ECO:0000313" key="2">
    <source>
        <dbReference type="EMBL" id="KAF8449392.1"/>
    </source>
</evidence>
<name>A0AAD4C5D1_BOLED</name>
<evidence type="ECO:0000256" key="1">
    <source>
        <dbReference type="SAM" id="MobiDB-lite"/>
    </source>
</evidence>
<feature type="region of interest" description="Disordered" evidence="1">
    <location>
        <begin position="121"/>
        <end position="150"/>
    </location>
</feature>
<accession>A0AAD4C5D1</accession>
<organism evidence="2 3">
    <name type="scientific">Boletus edulis BED1</name>
    <dbReference type="NCBI Taxonomy" id="1328754"/>
    <lineage>
        <taxon>Eukaryota</taxon>
        <taxon>Fungi</taxon>
        <taxon>Dikarya</taxon>
        <taxon>Basidiomycota</taxon>
        <taxon>Agaricomycotina</taxon>
        <taxon>Agaricomycetes</taxon>
        <taxon>Agaricomycetidae</taxon>
        <taxon>Boletales</taxon>
        <taxon>Boletineae</taxon>
        <taxon>Boletaceae</taxon>
        <taxon>Boletoideae</taxon>
        <taxon>Boletus</taxon>
    </lineage>
</organism>
<comment type="caution">
    <text evidence="2">The sequence shown here is derived from an EMBL/GenBank/DDBJ whole genome shotgun (WGS) entry which is preliminary data.</text>
</comment>